<gene>
    <name evidence="1" type="ORF">L6452_38851</name>
</gene>
<organism evidence="1 2">
    <name type="scientific">Arctium lappa</name>
    <name type="common">Greater burdock</name>
    <name type="synonym">Lappa major</name>
    <dbReference type="NCBI Taxonomy" id="4217"/>
    <lineage>
        <taxon>Eukaryota</taxon>
        <taxon>Viridiplantae</taxon>
        <taxon>Streptophyta</taxon>
        <taxon>Embryophyta</taxon>
        <taxon>Tracheophyta</taxon>
        <taxon>Spermatophyta</taxon>
        <taxon>Magnoliopsida</taxon>
        <taxon>eudicotyledons</taxon>
        <taxon>Gunneridae</taxon>
        <taxon>Pentapetalae</taxon>
        <taxon>asterids</taxon>
        <taxon>campanulids</taxon>
        <taxon>Asterales</taxon>
        <taxon>Asteraceae</taxon>
        <taxon>Carduoideae</taxon>
        <taxon>Cardueae</taxon>
        <taxon>Arctiinae</taxon>
        <taxon>Arctium</taxon>
    </lineage>
</organism>
<name>A0ACB8XSE1_ARCLA</name>
<evidence type="ECO:0000313" key="2">
    <source>
        <dbReference type="Proteomes" id="UP001055879"/>
    </source>
</evidence>
<keyword evidence="2" id="KW-1185">Reference proteome</keyword>
<proteinExistence type="predicted"/>
<protein>
    <submittedName>
        <fullName evidence="1">Uncharacterized protein</fullName>
    </submittedName>
</protein>
<comment type="caution">
    <text evidence="1">The sequence shown here is derived from an EMBL/GenBank/DDBJ whole genome shotgun (WGS) entry which is preliminary data.</text>
</comment>
<sequence>MILNQRGRLLVQKYVGCKIMKTKERNGGKQVDQKKEIGFVESRNISNEQYQSEADLVSLLRNSQTAPSAPAVPFTTASTSVTSEEFVGFKYEVMSTFQCMQRSLDSLYVKVYAIQTSCKTQAQGVKRRYDQDDDHNGHKGENVKIQKVNEISGSEEVHVDTNGDDVTHMFKSGAYGEESRRHIVLYIDPTAEPTVENPSNVFDDKETLFLQQLYGAENPEYIQLSPFTSPEPPIVSEVPTQSMPTQAQSVSGSSIPSTFASSSQVGPSTSSQPRVNPTEERHKKSCLKTPFLEESEKKIFAHYKKEFGSLCCSWNVRAIKILQV</sequence>
<accession>A0ACB8XSE1</accession>
<evidence type="ECO:0000313" key="1">
    <source>
        <dbReference type="EMBL" id="KAI3672752.1"/>
    </source>
</evidence>
<dbReference type="EMBL" id="CM042061">
    <property type="protein sequence ID" value="KAI3672752.1"/>
    <property type="molecule type" value="Genomic_DNA"/>
</dbReference>
<reference evidence="1 2" key="2">
    <citation type="journal article" date="2022" name="Mol. Ecol. Resour.">
        <title>The genomes of chicory, endive, great burdock and yacon provide insights into Asteraceae paleo-polyploidization history and plant inulin production.</title>
        <authorList>
            <person name="Fan W."/>
            <person name="Wang S."/>
            <person name="Wang H."/>
            <person name="Wang A."/>
            <person name="Jiang F."/>
            <person name="Liu H."/>
            <person name="Zhao H."/>
            <person name="Xu D."/>
            <person name="Zhang Y."/>
        </authorList>
    </citation>
    <scope>NUCLEOTIDE SEQUENCE [LARGE SCALE GENOMIC DNA]</scope>
    <source>
        <strain evidence="2">cv. Niubang</strain>
    </source>
</reference>
<dbReference type="Proteomes" id="UP001055879">
    <property type="component" value="Linkage Group LG15"/>
</dbReference>
<reference evidence="2" key="1">
    <citation type="journal article" date="2022" name="Mol. Ecol. Resour.">
        <title>The genomes of chicory, endive, great burdock and yacon provide insights into Asteraceae palaeo-polyploidization history and plant inulin production.</title>
        <authorList>
            <person name="Fan W."/>
            <person name="Wang S."/>
            <person name="Wang H."/>
            <person name="Wang A."/>
            <person name="Jiang F."/>
            <person name="Liu H."/>
            <person name="Zhao H."/>
            <person name="Xu D."/>
            <person name="Zhang Y."/>
        </authorList>
    </citation>
    <scope>NUCLEOTIDE SEQUENCE [LARGE SCALE GENOMIC DNA]</scope>
    <source>
        <strain evidence="2">cv. Niubang</strain>
    </source>
</reference>